<dbReference type="EMBL" id="FLYE01000002">
    <property type="protein sequence ID" value="SCA55551.1"/>
    <property type="molecule type" value="Genomic_DNA"/>
</dbReference>
<gene>
    <name evidence="1" type="ORF">MTBPR1_100192</name>
</gene>
<dbReference type="Proteomes" id="UP000231658">
    <property type="component" value="Unassembled WGS sequence"/>
</dbReference>
<reference evidence="1 2" key="1">
    <citation type="submission" date="2016-07" db="EMBL/GenBank/DDBJ databases">
        <authorList>
            <person name="Lefevre C.T."/>
        </authorList>
    </citation>
    <scope>NUCLEOTIDE SEQUENCE [LARGE SCALE GENOMIC DNA]</scope>
    <source>
        <strain evidence="1">PR1</strain>
    </source>
</reference>
<evidence type="ECO:0008006" key="3">
    <source>
        <dbReference type="Google" id="ProtNLM"/>
    </source>
</evidence>
<proteinExistence type="predicted"/>
<dbReference type="AlphaFoldDB" id="A0A1C3RE87"/>
<name>A0A1C3RE87_9PROT</name>
<accession>A0A1C3RE87</accession>
<organism evidence="1 2">
    <name type="scientific">Candidatus Terasakiella magnetica</name>
    <dbReference type="NCBI Taxonomy" id="1867952"/>
    <lineage>
        <taxon>Bacteria</taxon>
        <taxon>Pseudomonadati</taxon>
        <taxon>Pseudomonadota</taxon>
        <taxon>Alphaproteobacteria</taxon>
        <taxon>Rhodospirillales</taxon>
        <taxon>Terasakiellaceae</taxon>
        <taxon>Terasakiella</taxon>
    </lineage>
</organism>
<keyword evidence="2" id="KW-1185">Reference proteome</keyword>
<dbReference type="STRING" id="1867952.MTBPR1_100192"/>
<sequence length="421" mass="47709">MSEPVTSSIEKALAMNLDPLHYGTIVEIGAGQEVARWFFQAGAAAGTIAKSMSAYDMVFSDEIYGASPDKRYVSRNRLEQMLEREYELTVDRVADHRSEDSRYFAFANTVAAQGYHKRAECHGWLGIKLQTEPQQEPDEIILHVRMLDDTNLEQQEAIGILGVNLIYGAYHYADDPKKLINSLKDNMKWGRIEVDLIEFNGPNFDKIDNSLMALELVHASLVRAVLFSPEGKVVIPSDALYKHRILAMRGKFETVEEKSTKRFSHAKARFQKREPNAPKKIISLAEMSMSEGANEGTVDVENFLARVNQLCDAGYHVLISELYRYFRVRQFLARYTREEVALVSDAKGVRDIFHEENYEGLAGGVLEGLGQTFTDKTIAYIYPDDEKPLRISSLPVTDHMRPLVSYLHDNGQIELVKDFEG</sequence>
<evidence type="ECO:0000313" key="2">
    <source>
        <dbReference type="Proteomes" id="UP000231658"/>
    </source>
</evidence>
<evidence type="ECO:0000313" key="1">
    <source>
        <dbReference type="EMBL" id="SCA55551.1"/>
    </source>
</evidence>
<dbReference type="RefSeq" id="WP_069186257.1">
    <property type="nucleotide sequence ID" value="NZ_FLYE01000002.1"/>
</dbReference>
<protein>
    <recommendedName>
        <fullName evidence="3">Nicotinamide mononucleotide adenylyltransferase</fullName>
    </recommendedName>
</protein>
<dbReference type="OrthoDB" id="179386at2"/>